<name>A0AA44WF63_VERDA</name>
<sequence length="33" mass="3561">MQSVVLAAALACTNEARCVVKQLSPDKCSMQQH</sequence>
<dbReference type="AlphaFoldDB" id="A0AA44WF63"/>
<evidence type="ECO:0000313" key="2">
    <source>
        <dbReference type="Proteomes" id="UP000236305"/>
    </source>
</evidence>
<accession>A0AA44WF63</accession>
<evidence type="ECO:0000313" key="1">
    <source>
        <dbReference type="EMBL" id="PNH30496.1"/>
    </source>
</evidence>
<reference evidence="1 2" key="1">
    <citation type="submission" date="2017-12" db="EMBL/GenBank/DDBJ databases">
        <title>Comparative genomics yields insights into virulence evolution of Verticillium dahliae.</title>
        <authorList>
            <person name="Fan R."/>
            <person name="Armitage A.D."/>
            <person name="Cascant-Lopez E."/>
            <person name="Sobczyk M."/>
            <person name="Cockerton H.M."/>
            <person name="Harrison R.J."/>
        </authorList>
    </citation>
    <scope>NUCLEOTIDE SEQUENCE [LARGE SCALE GENOMIC DNA]</scope>
    <source>
        <strain evidence="1 2">12008</strain>
    </source>
</reference>
<protein>
    <submittedName>
        <fullName evidence="1">Uncharacterized protein</fullName>
    </submittedName>
</protein>
<dbReference type="EMBL" id="MPSH01000020">
    <property type="protein sequence ID" value="PNH30496.1"/>
    <property type="molecule type" value="Genomic_DNA"/>
</dbReference>
<comment type="caution">
    <text evidence="1">The sequence shown here is derived from an EMBL/GenBank/DDBJ whole genome shotgun (WGS) entry which is preliminary data.</text>
</comment>
<organism evidence="1 2">
    <name type="scientific">Verticillium dahliae</name>
    <name type="common">Verticillium wilt</name>
    <dbReference type="NCBI Taxonomy" id="27337"/>
    <lineage>
        <taxon>Eukaryota</taxon>
        <taxon>Fungi</taxon>
        <taxon>Dikarya</taxon>
        <taxon>Ascomycota</taxon>
        <taxon>Pezizomycotina</taxon>
        <taxon>Sordariomycetes</taxon>
        <taxon>Hypocreomycetidae</taxon>
        <taxon>Glomerellales</taxon>
        <taxon>Plectosphaerellaceae</taxon>
        <taxon>Verticillium</taxon>
    </lineage>
</organism>
<dbReference type="Proteomes" id="UP000236305">
    <property type="component" value="Unassembled WGS sequence"/>
</dbReference>
<proteinExistence type="predicted"/>
<gene>
    <name evidence="1" type="ORF">BJF96_g6209</name>
</gene>